<dbReference type="Proteomes" id="UP000826656">
    <property type="component" value="Unassembled WGS sequence"/>
</dbReference>
<accession>A0ABQ7UKE5</accession>
<evidence type="ECO:0000313" key="1">
    <source>
        <dbReference type="EMBL" id="KAH0750093.1"/>
    </source>
</evidence>
<comment type="caution">
    <text evidence="1">The sequence shown here is derived from an EMBL/GenBank/DDBJ whole genome shotgun (WGS) entry which is preliminary data.</text>
</comment>
<organism evidence="1 2">
    <name type="scientific">Solanum tuberosum</name>
    <name type="common">Potato</name>
    <dbReference type="NCBI Taxonomy" id="4113"/>
    <lineage>
        <taxon>Eukaryota</taxon>
        <taxon>Viridiplantae</taxon>
        <taxon>Streptophyta</taxon>
        <taxon>Embryophyta</taxon>
        <taxon>Tracheophyta</taxon>
        <taxon>Spermatophyta</taxon>
        <taxon>Magnoliopsida</taxon>
        <taxon>eudicotyledons</taxon>
        <taxon>Gunneridae</taxon>
        <taxon>Pentapetalae</taxon>
        <taxon>asterids</taxon>
        <taxon>lamiids</taxon>
        <taxon>Solanales</taxon>
        <taxon>Solanaceae</taxon>
        <taxon>Solanoideae</taxon>
        <taxon>Solaneae</taxon>
        <taxon>Solanum</taxon>
    </lineage>
</organism>
<keyword evidence="2" id="KW-1185">Reference proteome</keyword>
<protein>
    <submittedName>
        <fullName evidence="1">Uncharacterized protein</fullName>
    </submittedName>
</protein>
<reference evidence="1 2" key="1">
    <citation type="journal article" date="2021" name="bioRxiv">
        <title>Chromosome-scale and haplotype-resolved genome assembly of a tetraploid potato cultivar.</title>
        <authorList>
            <person name="Sun H."/>
            <person name="Jiao W.-B."/>
            <person name="Krause K."/>
            <person name="Campoy J.A."/>
            <person name="Goel M."/>
            <person name="Folz-Donahue K."/>
            <person name="Kukat C."/>
            <person name="Huettel B."/>
            <person name="Schneeberger K."/>
        </authorList>
    </citation>
    <scope>NUCLEOTIDE SEQUENCE [LARGE SCALE GENOMIC DNA]</scope>
    <source>
        <strain evidence="1">SolTubOtavaFocal</strain>
        <tissue evidence="1">Leaves</tissue>
    </source>
</reference>
<gene>
    <name evidence="1" type="ORF">KY290_029325</name>
</gene>
<proteinExistence type="predicted"/>
<dbReference type="EMBL" id="JAIVGD010000019">
    <property type="protein sequence ID" value="KAH0750093.1"/>
    <property type="molecule type" value="Genomic_DNA"/>
</dbReference>
<name>A0ABQ7UKE5_SOLTU</name>
<sequence>MLRIDCTTTSTRDHGILFGSHSNKNRTSIIHKQSTNSILFHSYQDQIDVWRPSHSKCSLHHSMRSIRIASYGSVISPSSLTGSNLYFADRTNASSTPSFIAKLWNLEPLGITGLKWRSDITYFPSRFQRLTIMEAVESLV</sequence>
<evidence type="ECO:0000313" key="2">
    <source>
        <dbReference type="Proteomes" id="UP000826656"/>
    </source>
</evidence>